<dbReference type="EMBL" id="JAJKFW010000024">
    <property type="protein sequence ID" value="MCC9643305.1"/>
    <property type="molecule type" value="Genomic_DNA"/>
</dbReference>
<reference evidence="1" key="1">
    <citation type="submission" date="2021-11" db="EMBL/GenBank/DDBJ databases">
        <title>Genome sequence.</title>
        <authorList>
            <person name="Sun Q."/>
        </authorList>
    </citation>
    <scope>NUCLEOTIDE SEQUENCE</scope>
    <source>
        <strain evidence="1">JC740</strain>
    </source>
</reference>
<keyword evidence="2" id="KW-1185">Reference proteome</keyword>
<comment type="caution">
    <text evidence="1">The sequence shown here is derived from an EMBL/GenBank/DDBJ whole genome shotgun (WGS) entry which is preliminary data.</text>
</comment>
<dbReference type="Proteomes" id="UP001430306">
    <property type="component" value="Unassembled WGS sequence"/>
</dbReference>
<evidence type="ECO:0008006" key="3">
    <source>
        <dbReference type="Google" id="ProtNLM"/>
    </source>
</evidence>
<sequence>MPVQSHRAKFQVSGQMQRRGFLGAVAGASTVLALSDQLLIGSLPRVSAAEATLDANAVRFSDEIEPLVRLLEETPRERVVAAFAERIRGGTSYREVLAALLLAGVRNVQPRPSVGFKFHAVLVVNSAHLASLGSPDEDRWLPIFWALDYFKSAQLQDINEGDWTLHAVDESAVPPPHRAKQAFHDAMDRWDVEAADAAVAGYVRTAGAHEVFESLAHYGCRDFRSIGHKAIYVANGFRTLQCIGWRYAEPVLRSLTYALLNHHGEPNPSKSNLEADRAIEVTQERIADWNAGWNLGKPDSAATLSLLQTFRQATPEEAVREVDQLMRSGIHPQSTIDAMYLAAAEMVMRQPAIVALHSATSTNALQYAYRTVGSDRTRMRLLLQNAAFLPHFRESMRSRGKVSGIQIDELNAESASNDLGDENKNVRQIFDLVGRDRASAADATFRYLSVDGPAEEIIHAARQLVFLKGNDSHDYKYSSAALEDYYSVSPKFRNRYLAGATYLLPGYQDRDNGLVQRVREALS</sequence>
<proteinExistence type="predicted"/>
<evidence type="ECO:0000313" key="1">
    <source>
        <dbReference type="EMBL" id="MCC9643305.1"/>
    </source>
</evidence>
<dbReference type="PROSITE" id="PS51318">
    <property type="entry name" value="TAT"/>
    <property type="match status" value="1"/>
</dbReference>
<name>A0ABS8NID2_9BACT</name>
<dbReference type="InterPro" id="IPR006311">
    <property type="entry name" value="TAT_signal"/>
</dbReference>
<evidence type="ECO:0000313" key="2">
    <source>
        <dbReference type="Proteomes" id="UP001430306"/>
    </source>
</evidence>
<gene>
    <name evidence="1" type="ORF">LOC71_13550</name>
</gene>
<protein>
    <recommendedName>
        <fullName evidence="3">Twin-arginine translocation signal domain-containing protein</fullName>
    </recommendedName>
</protein>
<accession>A0ABS8NID2</accession>
<organism evidence="1 2">
    <name type="scientific">Rhodopirellula halodulae</name>
    <dbReference type="NCBI Taxonomy" id="2894198"/>
    <lineage>
        <taxon>Bacteria</taxon>
        <taxon>Pseudomonadati</taxon>
        <taxon>Planctomycetota</taxon>
        <taxon>Planctomycetia</taxon>
        <taxon>Pirellulales</taxon>
        <taxon>Pirellulaceae</taxon>
        <taxon>Rhodopirellula</taxon>
    </lineage>
</organism>
<dbReference type="RefSeq" id="WP_230274254.1">
    <property type="nucleotide sequence ID" value="NZ_JAJKFW010000024.1"/>
</dbReference>